<evidence type="ECO:0008006" key="4">
    <source>
        <dbReference type="Google" id="ProtNLM"/>
    </source>
</evidence>
<protein>
    <recommendedName>
        <fullName evidence="4">CBF1-interacting co-repressor CIR N-terminal domain-containing protein</fullName>
    </recommendedName>
</protein>
<dbReference type="Proteomes" id="UP001178507">
    <property type="component" value="Unassembled WGS sequence"/>
</dbReference>
<name>A0AA36JFU6_9DINO</name>
<gene>
    <name evidence="2" type="ORF">EVOR1521_LOCUS26772</name>
</gene>
<evidence type="ECO:0000313" key="3">
    <source>
        <dbReference type="Proteomes" id="UP001178507"/>
    </source>
</evidence>
<evidence type="ECO:0000256" key="1">
    <source>
        <dbReference type="SAM" id="MobiDB-lite"/>
    </source>
</evidence>
<keyword evidence="3" id="KW-1185">Reference proteome</keyword>
<feature type="compositionally biased region" description="Basic and acidic residues" evidence="1">
    <location>
        <begin position="257"/>
        <end position="286"/>
    </location>
</feature>
<feature type="region of interest" description="Disordered" evidence="1">
    <location>
        <begin position="224"/>
        <end position="286"/>
    </location>
</feature>
<feature type="compositionally biased region" description="Basic residues" evidence="1">
    <location>
        <begin position="247"/>
        <end position="256"/>
    </location>
</feature>
<accession>A0AA36JFU6</accession>
<comment type="caution">
    <text evidence="2">The sequence shown here is derived from an EMBL/GenBank/DDBJ whole genome shotgun (WGS) entry which is preliminary data.</text>
</comment>
<dbReference type="InterPro" id="IPR039875">
    <property type="entry name" value="LENG1-like"/>
</dbReference>
<sequence>MGRHGGINILHQKSWHVWRMDNRLRVERDELQHAAKVQEQQAAERREAFDSKLSKLRSAAGVPEPRAVVKAPVQESRTQGDDYGKYGVTTSNLKQAESHLKTSLQSRSREGSYWGKEGLGSGPHINLFEGAELEVQRQATAHGKLLRYQETNNGLAEKSQKRPLSEFDEMAQEQPWYMKAERPLAVAEAVEEETAGPTKKWRRRNGQLMLKVVPDGKPQVCDLVSSALEDAEGRSPKEKKAKEEKRRSKKEKKAQKERRAAEELQELRRQRQLREETESRRAAALR</sequence>
<feature type="compositionally biased region" description="Basic and acidic residues" evidence="1">
    <location>
        <begin position="231"/>
        <end position="246"/>
    </location>
</feature>
<organism evidence="2 3">
    <name type="scientific">Effrenium voratum</name>
    <dbReference type="NCBI Taxonomy" id="2562239"/>
    <lineage>
        <taxon>Eukaryota</taxon>
        <taxon>Sar</taxon>
        <taxon>Alveolata</taxon>
        <taxon>Dinophyceae</taxon>
        <taxon>Suessiales</taxon>
        <taxon>Symbiodiniaceae</taxon>
        <taxon>Effrenium</taxon>
    </lineage>
</organism>
<dbReference type="EMBL" id="CAUJNA010003534">
    <property type="protein sequence ID" value="CAJ1404304.1"/>
    <property type="molecule type" value="Genomic_DNA"/>
</dbReference>
<evidence type="ECO:0000313" key="2">
    <source>
        <dbReference type="EMBL" id="CAJ1404304.1"/>
    </source>
</evidence>
<reference evidence="2" key="1">
    <citation type="submission" date="2023-08" db="EMBL/GenBank/DDBJ databases">
        <authorList>
            <person name="Chen Y."/>
            <person name="Shah S."/>
            <person name="Dougan E. K."/>
            <person name="Thang M."/>
            <person name="Chan C."/>
        </authorList>
    </citation>
    <scope>NUCLEOTIDE SEQUENCE</scope>
</reference>
<dbReference type="PANTHER" id="PTHR22093">
    <property type="entry name" value="LEUKOCYTE RECEPTOR CLUSTER LRC MEMBER 1"/>
    <property type="match status" value="1"/>
</dbReference>
<dbReference type="PANTHER" id="PTHR22093:SF0">
    <property type="entry name" value="LEUKOCYTE RECEPTOR CLUSTER MEMBER 1"/>
    <property type="match status" value="1"/>
</dbReference>
<dbReference type="AlphaFoldDB" id="A0AA36JFU6"/>
<proteinExistence type="predicted"/>